<dbReference type="PANTHER" id="PTHR42924:SF3">
    <property type="entry name" value="POLYMERASE_HISTIDINOL PHOSPHATASE N-TERMINAL DOMAIN-CONTAINING PROTEIN"/>
    <property type="match status" value="1"/>
</dbReference>
<dbReference type="PANTHER" id="PTHR42924">
    <property type="entry name" value="EXONUCLEASE"/>
    <property type="match status" value="1"/>
</dbReference>
<evidence type="ECO:0000313" key="2">
    <source>
        <dbReference type="EMBL" id="RCW50018.1"/>
    </source>
</evidence>
<dbReference type="CDD" id="cd07438">
    <property type="entry name" value="PHP_HisPPase_AMP"/>
    <property type="match status" value="1"/>
</dbReference>
<evidence type="ECO:0000313" key="3">
    <source>
        <dbReference type="Proteomes" id="UP000252415"/>
    </source>
</evidence>
<evidence type="ECO:0000259" key="1">
    <source>
        <dbReference type="SMART" id="SM00481"/>
    </source>
</evidence>
<keyword evidence="3" id="KW-1185">Reference proteome</keyword>
<accession>A0A368W4Q2</accession>
<dbReference type="InterPro" id="IPR052018">
    <property type="entry name" value="PHP_domain"/>
</dbReference>
<dbReference type="SMART" id="SM00481">
    <property type="entry name" value="POLIIIAc"/>
    <property type="match status" value="1"/>
</dbReference>
<dbReference type="RefSeq" id="WP_114378892.1">
    <property type="nucleotide sequence ID" value="NZ_QPJD01000003.1"/>
</dbReference>
<comment type="caution">
    <text evidence="2">The sequence shown here is derived from an EMBL/GenBank/DDBJ whole genome shotgun (WGS) entry which is preliminary data.</text>
</comment>
<dbReference type="InterPro" id="IPR016195">
    <property type="entry name" value="Pol/histidinol_Pase-like"/>
</dbReference>
<feature type="domain" description="Polymerase/histidinol phosphatase N-terminal" evidence="1">
    <location>
        <begin position="8"/>
        <end position="73"/>
    </location>
</feature>
<dbReference type="Pfam" id="PF02811">
    <property type="entry name" value="PHP"/>
    <property type="match status" value="1"/>
</dbReference>
<dbReference type="GO" id="GO:0035312">
    <property type="term" value="F:5'-3' DNA exonuclease activity"/>
    <property type="evidence" value="ECO:0007669"/>
    <property type="project" value="TreeGrafter"/>
</dbReference>
<dbReference type="EMBL" id="QPJD01000003">
    <property type="protein sequence ID" value="RCW50018.1"/>
    <property type="molecule type" value="Genomic_DNA"/>
</dbReference>
<dbReference type="InterPro" id="IPR004013">
    <property type="entry name" value="PHP_dom"/>
</dbReference>
<dbReference type="SUPFAM" id="SSF89550">
    <property type="entry name" value="PHP domain-like"/>
    <property type="match status" value="1"/>
</dbReference>
<dbReference type="Proteomes" id="UP000252415">
    <property type="component" value="Unassembled WGS sequence"/>
</dbReference>
<dbReference type="Gene3D" id="1.10.150.650">
    <property type="match status" value="1"/>
</dbReference>
<reference evidence="2 3" key="1">
    <citation type="submission" date="2018-07" db="EMBL/GenBank/DDBJ databases">
        <title>Genomic Encyclopedia of Type Strains, Phase III (KMG-III): the genomes of soil and plant-associated and newly described type strains.</title>
        <authorList>
            <person name="Whitman W."/>
        </authorList>
    </citation>
    <scope>NUCLEOTIDE SEQUENCE [LARGE SCALE GENOMIC DNA]</scope>
    <source>
        <strain evidence="2 3">CECT 7506</strain>
    </source>
</reference>
<gene>
    <name evidence="2" type="ORF">DFP97_10334</name>
</gene>
<dbReference type="OrthoDB" id="9804333at2"/>
<organism evidence="2 3">
    <name type="scientific">Paenibacillus prosopidis</name>
    <dbReference type="NCBI Taxonomy" id="630520"/>
    <lineage>
        <taxon>Bacteria</taxon>
        <taxon>Bacillati</taxon>
        <taxon>Bacillota</taxon>
        <taxon>Bacilli</taxon>
        <taxon>Bacillales</taxon>
        <taxon>Paenibacillaceae</taxon>
        <taxon>Paenibacillus</taxon>
    </lineage>
</organism>
<dbReference type="Gene3D" id="3.20.20.140">
    <property type="entry name" value="Metal-dependent hydrolases"/>
    <property type="match status" value="1"/>
</dbReference>
<proteinExistence type="predicted"/>
<dbReference type="GO" id="GO:0004534">
    <property type="term" value="F:5'-3' RNA exonuclease activity"/>
    <property type="evidence" value="ECO:0007669"/>
    <property type="project" value="TreeGrafter"/>
</dbReference>
<sequence length="292" mass="31664">MALMRGLADLHTHTTASDGMQSPAENVRFAKEAGLAAVAITDHDTIAGVAEALLEGERIGIKVVPGVELSTVANGTDIHILGYYTNNQDEKWLARLAGLRGIRDRRNEMIVDKLCELGIPLTMDEVLTAAHSDYTAESLQAAAVSIGRPHIAEALIRKGIVSSMKEAFDRYLAAGAAAYVNPPRLHPYEAVEWIREAGGTSVIAHPGLYGNDPLVEDIIRHGAQGIEAYHSDHGIEEEQRYARLADKYHLIVTGGSDFHGFRHGQVFHGAVGNRTVDARVIQQLDPSWGKPV</sequence>
<protein>
    <recommendedName>
        <fullName evidence="1">Polymerase/histidinol phosphatase N-terminal domain-containing protein</fullName>
    </recommendedName>
</protein>
<dbReference type="InterPro" id="IPR003141">
    <property type="entry name" value="Pol/His_phosphatase_N"/>
</dbReference>
<dbReference type="AlphaFoldDB" id="A0A368W4Q2"/>
<name>A0A368W4Q2_9BACL</name>